<sequence>MASPWFAPRWMKRAALVIDAVGAGSLTTSLPCLATNLHSFAMVEAECYLGEQICREFGYDITRLAHDARQRCQAVRRHRGWRAACTE</sequence>
<evidence type="ECO:0000313" key="2">
    <source>
        <dbReference type="Proteomes" id="UP000005275"/>
    </source>
</evidence>
<dbReference type="AlphaFoldDB" id="W0E3V3"/>
<name>W0E3V3_MARPU</name>
<keyword evidence="2" id="KW-1185">Reference proteome</keyword>
<organism evidence="1 2">
    <name type="scientific">Marichromatium purpuratum 984</name>
    <dbReference type="NCBI Taxonomy" id="765910"/>
    <lineage>
        <taxon>Bacteria</taxon>
        <taxon>Pseudomonadati</taxon>
        <taxon>Pseudomonadota</taxon>
        <taxon>Gammaproteobacteria</taxon>
        <taxon>Chromatiales</taxon>
        <taxon>Chromatiaceae</taxon>
        <taxon>Marichromatium</taxon>
    </lineage>
</organism>
<dbReference type="EMBL" id="CP007031">
    <property type="protein sequence ID" value="AHF05437.1"/>
    <property type="molecule type" value="Genomic_DNA"/>
</dbReference>
<dbReference type="HOGENOM" id="CLU_2479696_0_0_6"/>
<gene>
    <name evidence="1" type="ORF">MARPU_06240</name>
</gene>
<dbReference type="Proteomes" id="UP000005275">
    <property type="component" value="Chromosome"/>
</dbReference>
<proteinExistence type="predicted"/>
<accession>W0E3V3</accession>
<reference evidence="1 2" key="1">
    <citation type="submission" date="2013-12" db="EMBL/GenBank/DDBJ databases">
        <authorList>
            <consortium name="DOE Joint Genome Institute"/>
            <person name="Bryant D.A."/>
            <person name="Huntemann M."/>
            <person name="Han J."/>
            <person name="Chen A."/>
            <person name="Kyrpides N."/>
            <person name="Mavromatis K."/>
            <person name="Markowitz V."/>
            <person name="Palaniappan K."/>
            <person name="Ivanova N."/>
            <person name="Schaumberg A."/>
            <person name="Pati A."/>
            <person name="Liolios K."/>
            <person name="Nordberg H.P."/>
            <person name="Cantor M.N."/>
            <person name="Hua S.X."/>
            <person name="Woyke T."/>
        </authorList>
    </citation>
    <scope>NUCLEOTIDE SEQUENCE [LARGE SCALE GENOMIC DNA]</scope>
    <source>
        <strain evidence="1 2">984</strain>
    </source>
</reference>
<evidence type="ECO:0000313" key="1">
    <source>
        <dbReference type="EMBL" id="AHF05437.1"/>
    </source>
</evidence>
<dbReference type="KEGG" id="mpur:MARPU_06240"/>
<protein>
    <submittedName>
        <fullName evidence="1">Uncharacterized protein</fullName>
    </submittedName>
</protein>